<reference evidence="1 2" key="1">
    <citation type="submission" date="2022-11" db="EMBL/GenBank/DDBJ databases">
        <title>The characterization of three novel Bacteroidetes species and genomic analysis of their roles in tidal elemental geochemical cycles.</title>
        <authorList>
            <person name="Ma K."/>
        </authorList>
    </citation>
    <scope>NUCLEOTIDE SEQUENCE [LARGE SCALE GENOMIC DNA]</scope>
    <source>
        <strain evidence="1 2">M17</strain>
    </source>
</reference>
<comment type="caution">
    <text evidence="1">The sequence shown here is derived from an EMBL/GenBank/DDBJ whole genome shotgun (WGS) entry which is preliminary data.</text>
</comment>
<protein>
    <recommendedName>
        <fullName evidence="3">TerB family tellurite resistance protein</fullName>
    </recommendedName>
</protein>
<proteinExistence type="predicted"/>
<dbReference type="RefSeq" id="WP_266057053.1">
    <property type="nucleotide sequence ID" value="NZ_JAPFQN010000006.1"/>
</dbReference>
<evidence type="ECO:0000313" key="2">
    <source>
        <dbReference type="Proteomes" id="UP001209885"/>
    </source>
</evidence>
<accession>A0ABT3RS45</accession>
<dbReference type="Proteomes" id="UP001209885">
    <property type="component" value="Unassembled WGS sequence"/>
</dbReference>
<keyword evidence="2" id="KW-1185">Reference proteome</keyword>
<gene>
    <name evidence="1" type="ORF">OO013_12020</name>
</gene>
<name>A0ABT3RS45_9BACT</name>
<sequence length="145" mass="16982">MSQPLSNIDKNEFNHVKQAYYNIYAFVKSYYEDNNSYKACIDKWGEQLHIPDNALEERENIDFKKPSDKLYALEEIYDIVYMIYLDGVVEDVELSLTIKFAEKLGFEKHVVGDLLKAIVTAPYDGIPKEEVRNELTTYLKQILEE</sequence>
<evidence type="ECO:0000313" key="1">
    <source>
        <dbReference type="EMBL" id="MCX2744599.1"/>
    </source>
</evidence>
<dbReference type="EMBL" id="JAPFQN010000006">
    <property type="protein sequence ID" value="MCX2744599.1"/>
    <property type="molecule type" value="Genomic_DNA"/>
</dbReference>
<organism evidence="1 2">
    <name type="scientific">Mangrovivirga halotolerans</name>
    <dbReference type="NCBI Taxonomy" id="2993936"/>
    <lineage>
        <taxon>Bacteria</taxon>
        <taxon>Pseudomonadati</taxon>
        <taxon>Bacteroidota</taxon>
        <taxon>Cytophagia</taxon>
        <taxon>Cytophagales</taxon>
        <taxon>Mangrovivirgaceae</taxon>
        <taxon>Mangrovivirga</taxon>
    </lineage>
</organism>
<evidence type="ECO:0008006" key="3">
    <source>
        <dbReference type="Google" id="ProtNLM"/>
    </source>
</evidence>